<keyword evidence="1" id="KW-0472">Membrane</keyword>
<organism evidence="2 3">
    <name type="scientific">Sanghuangporus baumii</name>
    <name type="common">Phellinus baumii</name>
    <dbReference type="NCBI Taxonomy" id="108892"/>
    <lineage>
        <taxon>Eukaryota</taxon>
        <taxon>Fungi</taxon>
        <taxon>Dikarya</taxon>
        <taxon>Basidiomycota</taxon>
        <taxon>Agaricomycotina</taxon>
        <taxon>Agaricomycetes</taxon>
        <taxon>Hymenochaetales</taxon>
        <taxon>Hymenochaetaceae</taxon>
        <taxon>Sanghuangporus</taxon>
    </lineage>
</organism>
<name>A0A9Q5NE38_SANBA</name>
<proteinExistence type="predicted"/>
<feature type="transmembrane region" description="Helical" evidence="1">
    <location>
        <begin position="58"/>
        <end position="81"/>
    </location>
</feature>
<dbReference type="Proteomes" id="UP000757232">
    <property type="component" value="Unassembled WGS sequence"/>
</dbReference>
<protein>
    <recommendedName>
        <fullName evidence="4">Transmembrane protein</fullName>
    </recommendedName>
</protein>
<keyword evidence="1" id="KW-1133">Transmembrane helix</keyword>
<reference evidence="2" key="1">
    <citation type="submission" date="2016-06" db="EMBL/GenBank/DDBJ databases">
        <title>Draft Genome sequence of the fungus Inonotus baumii.</title>
        <authorList>
            <person name="Zhu H."/>
            <person name="Lin W."/>
        </authorList>
    </citation>
    <scope>NUCLEOTIDE SEQUENCE</scope>
    <source>
        <strain evidence="2">821</strain>
    </source>
</reference>
<feature type="transmembrane region" description="Helical" evidence="1">
    <location>
        <begin position="118"/>
        <end position="139"/>
    </location>
</feature>
<evidence type="ECO:0008006" key="4">
    <source>
        <dbReference type="Google" id="ProtNLM"/>
    </source>
</evidence>
<keyword evidence="1" id="KW-0812">Transmembrane</keyword>
<evidence type="ECO:0000313" key="3">
    <source>
        <dbReference type="Proteomes" id="UP000757232"/>
    </source>
</evidence>
<keyword evidence="3" id="KW-1185">Reference proteome</keyword>
<feature type="transmembrane region" description="Helical" evidence="1">
    <location>
        <begin position="160"/>
        <end position="178"/>
    </location>
</feature>
<evidence type="ECO:0000256" key="1">
    <source>
        <dbReference type="SAM" id="Phobius"/>
    </source>
</evidence>
<gene>
    <name evidence="2" type="ORF">A7U60_g2191</name>
</gene>
<dbReference type="AlphaFoldDB" id="A0A9Q5NE38"/>
<feature type="transmembrane region" description="Helical" evidence="1">
    <location>
        <begin position="212"/>
        <end position="232"/>
    </location>
</feature>
<sequence>MMPSMSLKNAPYVHATYQPLPQDAMDVHSPKEHADQQCGHETQCGSHKACHAARRRRLLLFAFIIAAVLLLLGVLGLVYTYGCSGIAEMLGDGVGLIKRQSDGSTSDDDDDDDATADFIYATGIFQFILSLSSSVYLFAWYWPSCLLLGVAGARFKTLSAVRVICARAVVVLVSLSSAILRSSGVRACAVACVGACILTVVKPLVLRRRDHLLICIVFLSVCPASVSAFASAPSPSPTGFSSFAITMSSPSPSSLRCYDPSVFILLAFSPSIISQTLGCSGY</sequence>
<dbReference type="EMBL" id="LNZH02000125">
    <property type="protein sequence ID" value="OCB90574.1"/>
    <property type="molecule type" value="Genomic_DNA"/>
</dbReference>
<accession>A0A9Q5NE38</accession>
<comment type="caution">
    <text evidence="2">The sequence shown here is derived from an EMBL/GenBank/DDBJ whole genome shotgun (WGS) entry which is preliminary data.</text>
</comment>
<feature type="transmembrane region" description="Helical" evidence="1">
    <location>
        <begin position="184"/>
        <end position="205"/>
    </location>
</feature>
<evidence type="ECO:0000313" key="2">
    <source>
        <dbReference type="EMBL" id="OCB90574.1"/>
    </source>
</evidence>